<dbReference type="PANTHER" id="PTHR46160">
    <property type="entry name" value="ALPHA-TECTORIN-RELATED"/>
    <property type="match status" value="1"/>
</dbReference>
<evidence type="ECO:0000256" key="3">
    <source>
        <dbReference type="ARBA" id="ARBA00023136"/>
    </source>
</evidence>
<dbReference type="Ensembl" id="ENSPLAT00000000198.1">
    <property type="protein sequence ID" value="ENSPLAP00000010039.1"/>
    <property type="gene ID" value="ENSPLAG00000012991.1"/>
</dbReference>
<dbReference type="GeneTree" id="ENSGT00950000183155"/>
<dbReference type="GO" id="GO:0016020">
    <property type="term" value="C:membrane"/>
    <property type="evidence" value="ECO:0007669"/>
    <property type="project" value="UniProtKB-SubCell"/>
</dbReference>
<dbReference type="InterPro" id="IPR014853">
    <property type="entry name" value="VWF/SSPO/ZAN-like_Cys-rich_dom"/>
</dbReference>
<name>A0A3B3UBK6_9TELE</name>
<protein>
    <recommendedName>
        <fullName evidence="5">VWFD domain-containing protein</fullName>
    </recommendedName>
</protein>
<proteinExistence type="predicted"/>
<dbReference type="InterPro" id="IPR052749">
    <property type="entry name" value="Alpha-tectorin"/>
</dbReference>
<keyword evidence="7" id="KW-1185">Reference proteome</keyword>
<sequence>MTCSSNSCGPYESCMVEDGVRGCIPNSFATCWIRGPGSYHTFDGVMYQYPGACRLTLAKVMGSSDHSHFMITVEKVPQGPQGFSNVLKFEAEGTQVAIEMASSSTVKVSDRNHFLQIKYITYNEVVSAHSVPSPKCLLKSVSTKWDPATKLEASWLLWYVCQSFAIILQCKCCQIFKFENKCFLCLEIPCPANSHYEAQGTGCPSTCVNPNSTYNCPLPDQESCVCNSGYLLSGGVCVPHADCGCSFEGHYYRSGETVILDADCGRRCTCSYVRGCTPNSFATCWIRGPGSYHTFDGVMYQYPGACRLTLAKVMGSSDHSHFMITVEKVDGQLIRLPFSSGSNRIRIFQSSTHSVILRTTFGVTLQTVWPHFVRVTAPGVYSGLLGGLCGNYNADQHDDFRTPNGTLVSDSQVFGDSWRDGSLADHCVENRPRSSATNFSSTEYCGVLTSPTGPLTSCWAAVNPWQQVDACVEILQGSSDPASTLCEVLRDYALMCQHNGVSLGQWRNATGCGKF</sequence>
<evidence type="ECO:0000256" key="4">
    <source>
        <dbReference type="ARBA" id="ARBA00023157"/>
    </source>
</evidence>
<keyword evidence="3" id="KW-0472">Membrane</keyword>
<dbReference type="SMART" id="SM00216">
    <property type="entry name" value="VWD"/>
    <property type="match status" value="1"/>
</dbReference>
<dbReference type="SUPFAM" id="SSF57567">
    <property type="entry name" value="Serine protease inhibitors"/>
    <property type="match status" value="1"/>
</dbReference>
<evidence type="ECO:0000259" key="5">
    <source>
        <dbReference type="PROSITE" id="PS51233"/>
    </source>
</evidence>
<evidence type="ECO:0000313" key="6">
    <source>
        <dbReference type="Ensembl" id="ENSPLAP00000010039.1"/>
    </source>
</evidence>
<dbReference type="CDD" id="cd19941">
    <property type="entry name" value="TIL"/>
    <property type="match status" value="1"/>
</dbReference>
<accession>A0A3B3UBK6</accession>
<comment type="subcellular location">
    <subcellularLocation>
        <location evidence="1">Membrane</location>
    </subcellularLocation>
</comment>
<dbReference type="InterPro" id="IPR036084">
    <property type="entry name" value="Ser_inhib-like_sf"/>
</dbReference>
<reference evidence="6" key="1">
    <citation type="submission" date="2025-08" db="UniProtKB">
        <authorList>
            <consortium name="Ensembl"/>
        </authorList>
    </citation>
    <scope>IDENTIFICATION</scope>
</reference>
<dbReference type="InterPro" id="IPR002919">
    <property type="entry name" value="TIL_dom"/>
</dbReference>
<feature type="domain" description="VWFD" evidence="5">
    <location>
        <begin position="241"/>
        <end position="428"/>
    </location>
</feature>
<dbReference type="Pfam" id="PF01826">
    <property type="entry name" value="TIL"/>
    <property type="match status" value="1"/>
</dbReference>
<dbReference type="PANTHER" id="PTHR46160:SF9">
    <property type="entry name" value="PROTEIN PRY2-RELATED"/>
    <property type="match status" value="1"/>
</dbReference>
<evidence type="ECO:0000256" key="2">
    <source>
        <dbReference type="ARBA" id="ARBA00022729"/>
    </source>
</evidence>
<dbReference type="InterPro" id="IPR001846">
    <property type="entry name" value="VWF_type-D"/>
</dbReference>
<feature type="domain" description="VWFD" evidence="5">
    <location>
        <begin position="29"/>
        <end position="204"/>
    </location>
</feature>
<dbReference type="Pfam" id="PF00094">
    <property type="entry name" value="VWD"/>
    <property type="match status" value="2"/>
</dbReference>
<organism evidence="6 7">
    <name type="scientific">Poecilia latipinna</name>
    <name type="common">sailfin molly</name>
    <dbReference type="NCBI Taxonomy" id="48699"/>
    <lineage>
        <taxon>Eukaryota</taxon>
        <taxon>Metazoa</taxon>
        <taxon>Chordata</taxon>
        <taxon>Craniata</taxon>
        <taxon>Vertebrata</taxon>
        <taxon>Euteleostomi</taxon>
        <taxon>Actinopterygii</taxon>
        <taxon>Neopterygii</taxon>
        <taxon>Teleostei</taxon>
        <taxon>Neoteleostei</taxon>
        <taxon>Acanthomorphata</taxon>
        <taxon>Ovalentaria</taxon>
        <taxon>Atherinomorphae</taxon>
        <taxon>Cyprinodontiformes</taxon>
        <taxon>Poeciliidae</taxon>
        <taxon>Poeciliinae</taxon>
        <taxon>Poecilia</taxon>
    </lineage>
</organism>
<keyword evidence="2" id="KW-0732">Signal</keyword>
<dbReference type="Gene3D" id="2.10.25.10">
    <property type="entry name" value="Laminin"/>
    <property type="match status" value="1"/>
</dbReference>
<keyword evidence="4" id="KW-1015">Disulfide bond</keyword>
<dbReference type="Proteomes" id="UP000261500">
    <property type="component" value="Unplaced"/>
</dbReference>
<evidence type="ECO:0000256" key="1">
    <source>
        <dbReference type="ARBA" id="ARBA00004370"/>
    </source>
</evidence>
<dbReference type="PROSITE" id="PS51233">
    <property type="entry name" value="VWFD"/>
    <property type="match status" value="2"/>
</dbReference>
<dbReference type="Pfam" id="PF08742">
    <property type="entry name" value="C8"/>
    <property type="match status" value="1"/>
</dbReference>
<reference evidence="6" key="2">
    <citation type="submission" date="2025-09" db="UniProtKB">
        <authorList>
            <consortium name="Ensembl"/>
        </authorList>
    </citation>
    <scope>IDENTIFICATION</scope>
</reference>
<evidence type="ECO:0000313" key="7">
    <source>
        <dbReference type="Proteomes" id="UP000261500"/>
    </source>
</evidence>
<dbReference type="SMART" id="SM00832">
    <property type="entry name" value="C8"/>
    <property type="match status" value="1"/>
</dbReference>
<dbReference type="AlphaFoldDB" id="A0A3B3UBK6"/>